<proteinExistence type="predicted"/>
<accession>A0ACD3AU76</accession>
<protein>
    <submittedName>
        <fullName evidence="1">Uncharacterized protein</fullName>
    </submittedName>
</protein>
<reference evidence="1 2" key="1">
    <citation type="journal article" date="2019" name="Nat. Ecol. Evol.">
        <title>Megaphylogeny resolves global patterns of mushroom evolution.</title>
        <authorList>
            <person name="Varga T."/>
            <person name="Krizsan K."/>
            <person name="Foldi C."/>
            <person name="Dima B."/>
            <person name="Sanchez-Garcia M."/>
            <person name="Sanchez-Ramirez S."/>
            <person name="Szollosi G.J."/>
            <person name="Szarkandi J.G."/>
            <person name="Papp V."/>
            <person name="Albert L."/>
            <person name="Andreopoulos W."/>
            <person name="Angelini C."/>
            <person name="Antonin V."/>
            <person name="Barry K.W."/>
            <person name="Bougher N.L."/>
            <person name="Buchanan P."/>
            <person name="Buyck B."/>
            <person name="Bense V."/>
            <person name="Catcheside P."/>
            <person name="Chovatia M."/>
            <person name="Cooper J."/>
            <person name="Damon W."/>
            <person name="Desjardin D."/>
            <person name="Finy P."/>
            <person name="Geml J."/>
            <person name="Haridas S."/>
            <person name="Hughes K."/>
            <person name="Justo A."/>
            <person name="Karasinski D."/>
            <person name="Kautmanova I."/>
            <person name="Kiss B."/>
            <person name="Kocsube S."/>
            <person name="Kotiranta H."/>
            <person name="LaButti K.M."/>
            <person name="Lechner B.E."/>
            <person name="Liimatainen K."/>
            <person name="Lipzen A."/>
            <person name="Lukacs Z."/>
            <person name="Mihaltcheva S."/>
            <person name="Morgado L.N."/>
            <person name="Niskanen T."/>
            <person name="Noordeloos M.E."/>
            <person name="Ohm R.A."/>
            <person name="Ortiz-Santana B."/>
            <person name="Ovrebo C."/>
            <person name="Racz N."/>
            <person name="Riley R."/>
            <person name="Savchenko A."/>
            <person name="Shiryaev A."/>
            <person name="Soop K."/>
            <person name="Spirin V."/>
            <person name="Szebenyi C."/>
            <person name="Tomsovsky M."/>
            <person name="Tulloss R.E."/>
            <person name="Uehling J."/>
            <person name="Grigoriev I.V."/>
            <person name="Vagvolgyi C."/>
            <person name="Papp T."/>
            <person name="Martin F.M."/>
            <person name="Miettinen O."/>
            <person name="Hibbett D.S."/>
            <person name="Nagy L.G."/>
        </authorList>
    </citation>
    <scope>NUCLEOTIDE SEQUENCE [LARGE SCALE GENOMIC DNA]</scope>
    <source>
        <strain evidence="1 2">NL-1719</strain>
    </source>
</reference>
<evidence type="ECO:0000313" key="1">
    <source>
        <dbReference type="EMBL" id="TFK69285.1"/>
    </source>
</evidence>
<organism evidence="1 2">
    <name type="scientific">Pluteus cervinus</name>
    <dbReference type="NCBI Taxonomy" id="181527"/>
    <lineage>
        <taxon>Eukaryota</taxon>
        <taxon>Fungi</taxon>
        <taxon>Dikarya</taxon>
        <taxon>Basidiomycota</taxon>
        <taxon>Agaricomycotina</taxon>
        <taxon>Agaricomycetes</taxon>
        <taxon>Agaricomycetidae</taxon>
        <taxon>Agaricales</taxon>
        <taxon>Pluteineae</taxon>
        <taxon>Pluteaceae</taxon>
        <taxon>Pluteus</taxon>
    </lineage>
</organism>
<keyword evidence="2" id="KW-1185">Reference proteome</keyword>
<evidence type="ECO:0000313" key="2">
    <source>
        <dbReference type="Proteomes" id="UP000308600"/>
    </source>
</evidence>
<sequence length="79" mass="9345">MPEPFLPAEIWSRIFEFSCRDNGYTGQSLSLTSRAFNALSARYKFQSISLQNMKYTLRFFDVLRSIPPNLRRVRYLFIA</sequence>
<dbReference type="Proteomes" id="UP000308600">
    <property type="component" value="Unassembled WGS sequence"/>
</dbReference>
<name>A0ACD3AU76_9AGAR</name>
<dbReference type="EMBL" id="ML208333">
    <property type="protein sequence ID" value="TFK69285.1"/>
    <property type="molecule type" value="Genomic_DNA"/>
</dbReference>
<feature type="non-terminal residue" evidence="1">
    <location>
        <position position="79"/>
    </location>
</feature>
<gene>
    <name evidence="1" type="ORF">BDN72DRAFT_768109</name>
</gene>